<comment type="cofactor">
    <cofactor evidence="1">
        <name>FAD</name>
        <dbReference type="ChEBI" id="CHEBI:57692"/>
    </cofactor>
</comment>
<dbReference type="InterPro" id="IPR036188">
    <property type="entry name" value="FAD/NAD-bd_sf"/>
</dbReference>
<dbReference type="Gene3D" id="3.30.390.30">
    <property type="match status" value="1"/>
</dbReference>
<proteinExistence type="inferred from homology"/>
<dbReference type="RefSeq" id="WP_342629979.1">
    <property type="nucleotide sequence ID" value="NZ_CP152276.1"/>
</dbReference>
<evidence type="ECO:0000256" key="4">
    <source>
        <dbReference type="ARBA" id="ARBA00022827"/>
    </source>
</evidence>
<evidence type="ECO:0000256" key="2">
    <source>
        <dbReference type="ARBA" id="ARBA00007532"/>
    </source>
</evidence>
<feature type="domain" description="FAD/NAD(P)-binding" evidence="6">
    <location>
        <begin position="5"/>
        <end position="323"/>
    </location>
</feature>
<dbReference type="Gene3D" id="3.50.50.60">
    <property type="entry name" value="FAD/NAD(P)-binding domain"/>
    <property type="match status" value="2"/>
</dbReference>
<gene>
    <name evidence="7" type="ORF">AAC691_10290</name>
</gene>
<evidence type="ECO:0000259" key="6">
    <source>
        <dbReference type="Pfam" id="PF07992"/>
    </source>
</evidence>
<reference evidence="7 8" key="1">
    <citation type="submission" date="2024-04" db="EMBL/GenBank/DDBJ databases">
        <title>Complete genome sequence of Nguyenibacter vanlangesis HBCM-1154, a strain capable of nitrogen fixation, IAA production, and phosphorus solubilization isolated from sugarcane soil.</title>
        <authorList>
            <person name="MY HANH P."/>
        </authorList>
    </citation>
    <scope>NUCLEOTIDE SEQUENCE [LARGE SCALE GENOMIC DNA]</scope>
    <source>
        <strain evidence="7 8">HBCM 1154</strain>
    </source>
</reference>
<protein>
    <submittedName>
        <fullName evidence="7">FAD-dependent oxidoreductase</fullName>
    </submittedName>
</protein>
<dbReference type="InterPro" id="IPR004099">
    <property type="entry name" value="Pyr_nucl-diS_OxRdtase_dimer"/>
</dbReference>
<dbReference type="Pfam" id="PF07992">
    <property type="entry name" value="Pyr_redox_2"/>
    <property type="match status" value="1"/>
</dbReference>
<evidence type="ECO:0000256" key="3">
    <source>
        <dbReference type="ARBA" id="ARBA00022630"/>
    </source>
</evidence>
<evidence type="ECO:0000259" key="5">
    <source>
        <dbReference type="Pfam" id="PF02852"/>
    </source>
</evidence>
<dbReference type="EMBL" id="CP152276">
    <property type="protein sequence ID" value="XAE44772.1"/>
    <property type="molecule type" value="Genomic_DNA"/>
</dbReference>
<name>A0ABZ3DBF7_9PROT</name>
<feature type="domain" description="Pyridine nucleotide-disulphide oxidoreductase dimerisation" evidence="5">
    <location>
        <begin position="346"/>
        <end position="450"/>
    </location>
</feature>
<dbReference type="Pfam" id="PF02852">
    <property type="entry name" value="Pyr_redox_dim"/>
    <property type="match status" value="1"/>
</dbReference>
<dbReference type="InterPro" id="IPR023753">
    <property type="entry name" value="FAD/NAD-binding_dom"/>
</dbReference>
<dbReference type="PANTHER" id="PTHR43014:SF2">
    <property type="entry name" value="MERCURIC REDUCTASE"/>
    <property type="match status" value="1"/>
</dbReference>
<evidence type="ECO:0000313" key="8">
    <source>
        <dbReference type="Proteomes" id="UP001449795"/>
    </source>
</evidence>
<dbReference type="SUPFAM" id="SSF55424">
    <property type="entry name" value="FAD/NAD-linked reductases, dimerisation (C-terminal) domain"/>
    <property type="match status" value="1"/>
</dbReference>
<dbReference type="Proteomes" id="UP001449795">
    <property type="component" value="Chromosome"/>
</dbReference>
<dbReference type="PIRSF" id="PIRSF000350">
    <property type="entry name" value="Mercury_reductase_MerA"/>
    <property type="match status" value="1"/>
</dbReference>
<dbReference type="PRINTS" id="PR00368">
    <property type="entry name" value="FADPNR"/>
</dbReference>
<keyword evidence="8" id="KW-1185">Reference proteome</keyword>
<dbReference type="PANTHER" id="PTHR43014">
    <property type="entry name" value="MERCURIC REDUCTASE"/>
    <property type="match status" value="1"/>
</dbReference>
<sequence length="460" mass="49415">MSEHYDLIVIGSGEGGKYLAWTLAGQGQKVVVVERRWIGGSCPNTNCLPSKNEIWSAETAHSVRHSAQMGIGVESMTVDMRRVVERKREMVRGLIDMHLDLFRSSGAELAMGHAQLTGPRRVRVELNDGGRRDLTAEKIVLNLGTSAEIPAVPGLAEAMPMTHVEILELDALPRHLLIIGAGYVGLELGQAYRRFGAEVTLLETGSQIASREDADVSGELRRLLEAEGIIIHTGVNIRSVRGRSGDAVEVSVANEDAEWSIGASHILVAAGRRPNTRGIGLEEAGVALTPRGMIAVDERLETTTPGIWAIGECAGSPAFTHASLDDFRIIRDNLAGGNRSTRDRLMPYCLFTDPPLGRTGLTETEAKALGHDVRVAKLPMARVLRSRTTGRRDGFMKAIIGPDDRLLGFAMLGAEGGEVMAAVHVAMLAGLPYTAIRDAIIAHPTNAEGLNALFSAVPRA</sequence>
<keyword evidence="4" id="KW-0274">FAD</keyword>
<dbReference type="InterPro" id="IPR001100">
    <property type="entry name" value="Pyr_nuc-diS_OxRdtase"/>
</dbReference>
<dbReference type="InterPro" id="IPR016156">
    <property type="entry name" value="FAD/NAD-linked_Rdtase_dimer_sf"/>
</dbReference>
<accession>A0ABZ3DBF7</accession>
<keyword evidence="3" id="KW-0285">Flavoprotein</keyword>
<dbReference type="PRINTS" id="PR00411">
    <property type="entry name" value="PNDRDTASEI"/>
</dbReference>
<evidence type="ECO:0000313" key="7">
    <source>
        <dbReference type="EMBL" id="XAE44772.1"/>
    </source>
</evidence>
<dbReference type="SUPFAM" id="SSF51905">
    <property type="entry name" value="FAD/NAD(P)-binding domain"/>
    <property type="match status" value="1"/>
</dbReference>
<comment type="similarity">
    <text evidence="2">Belongs to the class-I pyridine nucleotide-disulfide oxidoreductase family.</text>
</comment>
<evidence type="ECO:0000256" key="1">
    <source>
        <dbReference type="ARBA" id="ARBA00001974"/>
    </source>
</evidence>
<organism evidence="7 8">
    <name type="scientific">Nguyenibacter vanlangensis</name>
    <dbReference type="NCBI Taxonomy" id="1216886"/>
    <lineage>
        <taxon>Bacteria</taxon>
        <taxon>Pseudomonadati</taxon>
        <taxon>Pseudomonadota</taxon>
        <taxon>Alphaproteobacteria</taxon>
        <taxon>Acetobacterales</taxon>
        <taxon>Acetobacteraceae</taxon>
        <taxon>Nguyenibacter</taxon>
    </lineage>
</organism>